<dbReference type="AlphaFoldDB" id="A0A1E5L2B8"/>
<keyword evidence="3" id="KW-1185">Reference proteome</keyword>
<dbReference type="OrthoDB" id="9949392at2"/>
<dbReference type="EMBL" id="MJAT01000039">
    <property type="protein sequence ID" value="OEH84302.1"/>
    <property type="molecule type" value="Genomic_DNA"/>
</dbReference>
<comment type="caution">
    <text evidence="2">The sequence shown here is derived from an EMBL/GenBank/DDBJ whole genome shotgun (WGS) entry which is preliminary data.</text>
</comment>
<evidence type="ECO:0000313" key="2">
    <source>
        <dbReference type="EMBL" id="OEH84302.1"/>
    </source>
</evidence>
<feature type="transmembrane region" description="Helical" evidence="1">
    <location>
        <begin position="41"/>
        <end position="58"/>
    </location>
</feature>
<feature type="transmembrane region" description="Helical" evidence="1">
    <location>
        <begin position="12"/>
        <end position="35"/>
    </location>
</feature>
<name>A0A1E5L2B8_9FIRM</name>
<evidence type="ECO:0000256" key="1">
    <source>
        <dbReference type="SAM" id="Phobius"/>
    </source>
</evidence>
<evidence type="ECO:0000313" key="3">
    <source>
        <dbReference type="Proteomes" id="UP000095255"/>
    </source>
</evidence>
<reference evidence="2 3" key="1">
    <citation type="submission" date="2016-09" db="EMBL/GenBank/DDBJ databases">
        <title>Desulfuribacillus arsenicus sp. nov., an obligately anaerobic, dissimilatory arsenic- and antimonate-reducing bacterium isolated from anoxic sediments.</title>
        <authorList>
            <person name="Abin C.A."/>
            <person name="Hollibaugh J.T."/>
        </authorList>
    </citation>
    <scope>NUCLEOTIDE SEQUENCE [LARGE SCALE GENOMIC DNA]</scope>
    <source>
        <strain evidence="2 3">MLFW-2</strain>
    </source>
</reference>
<accession>A0A1E5L2B8</accession>
<gene>
    <name evidence="2" type="ORF">BHU72_10840</name>
</gene>
<sequence>MSDKKDSRRLIYTLAVWAGGIGFLVSLLYLGYMFWRGNQPGALDYLNLPITMFAYIYFRNELRKINS</sequence>
<keyword evidence="1" id="KW-1133">Transmembrane helix</keyword>
<organism evidence="2 3">
    <name type="scientific">Desulfuribacillus stibiiarsenatis</name>
    <dbReference type="NCBI Taxonomy" id="1390249"/>
    <lineage>
        <taxon>Bacteria</taxon>
        <taxon>Bacillati</taxon>
        <taxon>Bacillota</taxon>
        <taxon>Desulfuribacillia</taxon>
        <taxon>Desulfuribacillales</taxon>
        <taxon>Desulfuribacillaceae</taxon>
        <taxon>Desulfuribacillus</taxon>
    </lineage>
</organism>
<dbReference type="RefSeq" id="WP_069703285.1">
    <property type="nucleotide sequence ID" value="NZ_MJAT01000039.1"/>
</dbReference>
<protein>
    <submittedName>
        <fullName evidence="2">Uncharacterized protein</fullName>
    </submittedName>
</protein>
<keyword evidence="1" id="KW-0472">Membrane</keyword>
<proteinExistence type="predicted"/>
<keyword evidence="1" id="KW-0812">Transmembrane</keyword>
<dbReference type="Proteomes" id="UP000095255">
    <property type="component" value="Unassembled WGS sequence"/>
</dbReference>